<comment type="subcellular location">
    <subcellularLocation>
        <location evidence="1">Cell membrane</location>
        <topology evidence="1">Multi-pass membrane protein</topology>
    </subcellularLocation>
</comment>
<dbReference type="PANTHER" id="PTHR47755:SF1">
    <property type="entry name" value="CELL DIVISION PROTEIN FTSX"/>
    <property type="match status" value="1"/>
</dbReference>
<comment type="similarity">
    <text evidence="2 10">Belongs to the ABC-4 integral membrane protein family. FtsX subfamily.</text>
</comment>
<keyword evidence="7 11" id="KW-1133">Transmembrane helix</keyword>
<dbReference type="STRING" id="1618443.UV73_C0001G0225"/>
<protein>
    <recommendedName>
        <fullName evidence="3 10">Cell division protein FtsX</fullName>
    </recommendedName>
</protein>
<evidence type="ECO:0000256" key="10">
    <source>
        <dbReference type="PIRNR" id="PIRNR003097"/>
    </source>
</evidence>
<dbReference type="InterPro" id="IPR004513">
    <property type="entry name" value="FtsX"/>
</dbReference>
<evidence type="ECO:0000313" key="15">
    <source>
        <dbReference type="Proteomes" id="UP000034894"/>
    </source>
</evidence>
<evidence type="ECO:0000256" key="3">
    <source>
        <dbReference type="ARBA" id="ARBA00021907"/>
    </source>
</evidence>
<dbReference type="GO" id="GO:0005886">
    <property type="term" value="C:plasma membrane"/>
    <property type="evidence" value="ECO:0007669"/>
    <property type="project" value="UniProtKB-SubCell"/>
</dbReference>
<evidence type="ECO:0000259" key="12">
    <source>
        <dbReference type="Pfam" id="PF02687"/>
    </source>
</evidence>
<evidence type="ECO:0000256" key="1">
    <source>
        <dbReference type="ARBA" id="ARBA00004651"/>
    </source>
</evidence>
<evidence type="ECO:0000313" key="14">
    <source>
        <dbReference type="EMBL" id="KKS98704.1"/>
    </source>
</evidence>
<keyword evidence="9 10" id="KW-0131">Cell cycle</keyword>
<dbReference type="InterPro" id="IPR003838">
    <property type="entry name" value="ABC3_permease_C"/>
</dbReference>
<evidence type="ECO:0000256" key="9">
    <source>
        <dbReference type="ARBA" id="ARBA00023306"/>
    </source>
</evidence>
<dbReference type="PIRSF" id="PIRSF003097">
    <property type="entry name" value="FtsX"/>
    <property type="match status" value="1"/>
</dbReference>
<dbReference type="EMBL" id="LCFP01000001">
    <property type="protein sequence ID" value="KKS98704.1"/>
    <property type="molecule type" value="Genomic_DNA"/>
</dbReference>
<evidence type="ECO:0000256" key="8">
    <source>
        <dbReference type="ARBA" id="ARBA00023136"/>
    </source>
</evidence>
<dbReference type="Pfam" id="PF18075">
    <property type="entry name" value="FtsX_ECD"/>
    <property type="match status" value="1"/>
</dbReference>
<keyword evidence="5 10" id="KW-0132">Cell division</keyword>
<evidence type="ECO:0000256" key="7">
    <source>
        <dbReference type="ARBA" id="ARBA00022989"/>
    </source>
</evidence>
<keyword evidence="8 10" id="KW-0472">Membrane</keyword>
<dbReference type="AlphaFoldDB" id="A0A0G1DM49"/>
<dbReference type="PANTHER" id="PTHR47755">
    <property type="entry name" value="CELL DIVISION PROTEIN FTSX"/>
    <property type="match status" value="1"/>
</dbReference>
<dbReference type="Gene3D" id="3.30.70.3040">
    <property type="match status" value="1"/>
</dbReference>
<keyword evidence="4 10" id="KW-1003">Cell membrane</keyword>
<proteinExistence type="inferred from homology"/>
<accession>A0A0G1DM49</accession>
<dbReference type="Proteomes" id="UP000034894">
    <property type="component" value="Unassembled WGS sequence"/>
</dbReference>
<feature type="transmembrane region" description="Helical" evidence="11">
    <location>
        <begin position="165"/>
        <end position="185"/>
    </location>
</feature>
<evidence type="ECO:0000256" key="11">
    <source>
        <dbReference type="SAM" id="Phobius"/>
    </source>
</evidence>
<feature type="transmembrane region" description="Helical" evidence="11">
    <location>
        <begin position="218"/>
        <end position="239"/>
    </location>
</feature>
<reference evidence="14 15" key="1">
    <citation type="journal article" date="2015" name="Nature">
        <title>rRNA introns, odd ribosomes, and small enigmatic genomes across a large radiation of phyla.</title>
        <authorList>
            <person name="Brown C.T."/>
            <person name="Hug L.A."/>
            <person name="Thomas B.C."/>
            <person name="Sharon I."/>
            <person name="Castelle C.J."/>
            <person name="Singh A."/>
            <person name="Wilkins M.J."/>
            <person name="Williams K.H."/>
            <person name="Banfield J.F."/>
        </authorList>
    </citation>
    <scope>NUCLEOTIDE SEQUENCE [LARGE SCALE GENOMIC DNA]</scope>
</reference>
<gene>
    <name evidence="14" type="primary">ftsX</name>
    <name evidence="14" type="ORF">UV73_C0001G0225</name>
</gene>
<dbReference type="InterPro" id="IPR040690">
    <property type="entry name" value="FtsX_ECD"/>
</dbReference>
<feature type="domain" description="FtsX extracellular" evidence="13">
    <location>
        <begin position="54"/>
        <end position="145"/>
    </location>
</feature>
<dbReference type="GO" id="GO:0051301">
    <property type="term" value="P:cell division"/>
    <property type="evidence" value="ECO:0007669"/>
    <property type="project" value="UniProtKB-KW"/>
</dbReference>
<comment type="caution">
    <text evidence="14">The sequence shown here is derived from an EMBL/GenBank/DDBJ whole genome shotgun (WGS) entry which is preliminary data.</text>
</comment>
<evidence type="ECO:0000256" key="2">
    <source>
        <dbReference type="ARBA" id="ARBA00007379"/>
    </source>
</evidence>
<evidence type="ECO:0000256" key="5">
    <source>
        <dbReference type="ARBA" id="ARBA00022618"/>
    </source>
</evidence>
<name>A0A0G1DM49_9BACT</name>
<feature type="domain" description="ABC3 transporter permease C-terminal" evidence="12">
    <location>
        <begin position="167"/>
        <end position="301"/>
    </location>
</feature>
<evidence type="ECO:0000256" key="4">
    <source>
        <dbReference type="ARBA" id="ARBA00022475"/>
    </source>
</evidence>
<dbReference type="Pfam" id="PF02687">
    <property type="entry name" value="FtsX"/>
    <property type="match status" value="1"/>
</dbReference>
<organism evidence="14 15">
    <name type="scientific">Candidatus Gottesmanbacteria bacterium GW2011_GWA2_43_14</name>
    <dbReference type="NCBI Taxonomy" id="1618443"/>
    <lineage>
        <taxon>Bacteria</taxon>
        <taxon>Candidatus Gottesmaniibacteriota</taxon>
    </lineage>
</organism>
<sequence>MYSTISVWQRLRRTPYQTVASLFMMFITLFVLGLFLLLVASSSALVGYFESKPQLTVFFSNDKDKASIDKFAEKLKSTDKVLSTKYVSKEEALAIYREQNKDDPLLLEMVTADILPASLDVSATSPKYLDEIYQSVRSEPGVEDVVFQKEVVDTLIVWASTVRKVGFIFVFFLILSTFFILLTSVSMKIANKKEEIEILRLVGATNWYIKKPFIKEGLLYGLAGATMAFVISFFLMLYLEPYADSFLKGVGSLKLVSAGSFTLLIWPLNLTLFLLLYLLLVACGLGIGFVGSLFASSRYLND</sequence>
<keyword evidence="6 11" id="KW-0812">Transmembrane</keyword>
<evidence type="ECO:0000259" key="13">
    <source>
        <dbReference type="Pfam" id="PF18075"/>
    </source>
</evidence>
<feature type="transmembrane region" description="Helical" evidence="11">
    <location>
        <begin position="273"/>
        <end position="295"/>
    </location>
</feature>
<feature type="transmembrane region" description="Helical" evidence="11">
    <location>
        <begin position="21"/>
        <end position="49"/>
    </location>
</feature>
<evidence type="ECO:0000256" key="6">
    <source>
        <dbReference type="ARBA" id="ARBA00022692"/>
    </source>
</evidence>